<dbReference type="AlphaFoldDB" id="U1LQJ5"/>
<proteinExistence type="predicted"/>
<gene>
    <name evidence="2" type="ORF">L332_09855</name>
</gene>
<evidence type="ECO:0000313" key="3">
    <source>
        <dbReference type="Proteomes" id="UP000016462"/>
    </source>
</evidence>
<protein>
    <submittedName>
        <fullName evidence="2">Uncharacterized protein</fullName>
    </submittedName>
</protein>
<comment type="caution">
    <text evidence="2">The sequence shown here is derived from an EMBL/GenBank/DDBJ whole genome shotgun (WGS) entry which is preliminary data.</text>
</comment>
<evidence type="ECO:0000313" key="2">
    <source>
        <dbReference type="EMBL" id="ERG64749.1"/>
    </source>
</evidence>
<organism evidence="2 3">
    <name type="scientific">Agrococcus pavilionensis RW1</name>
    <dbReference type="NCBI Taxonomy" id="1330458"/>
    <lineage>
        <taxon>Bacteria</taxon>
        <taxon>Bacillati</taxon>
        <taxon>Actinomycetota</taxon>
        <taxon>Actinomycetes</taxon>
        <taxon>Micrococcales</taxon>
        <taxon>Microbacteriaceae</taxon>
        <taxon>Agrococcus</taxon>
    </lineage>
</organism>
<evidence type="ECO:0000256" key="1">
    <source>
        <dbReference type="SAM" id="MobiDB-lite"/>
    </source>
</evidence>
<feature type="region of interest" description="Disordered" evidence="1">
    <location>
        <begin position="1"/>
        <end position="67"/>
    </location>
</feature>
<dbReference type="Proteomes" id="UP000016462">
    <property type="component" value="Unassembled WGS sequence"/>
</dbReference>
<sequence length="67" mass="7014">MHDEQRSDAPGEQVDPAQRSSHSPDEAVVDEGIDTGQTHTSEPDPAIGESIEESPAEGFDPDAPSGT</sequence>
<name>U1LQJ5_9MICO</name>
<accession>U1LQJ5</accession>
<reference evidence="2 3" key="1">
    <citation type="journal article" date="2013" name="Genome Announc.">
        <title>First draft genome sequence from a member of the genus agrococcus, isolated from modern microbialites.</title>
        <authorList>
            <person name="White R.A.III."/>
            <person name="Grassa C.J."/>
            <person name="Suttle C.A."/>
        </authorList>
    </citation>
    <scope>NUCLEOTIDE SEQUENCE [LARGE SCALE GENOMIC DNA]</scope>
    <source>
        <strain evidence="2 3">RW1</strain>
    </source>
</reference>
<keyword evidence="3" id="KW-1185">Reference proteome</keyword>
<dbReference type="RefSeq" id="WP_021010082.1">
    <property type="nucleotide sequence ID" value="NZ_ASHR01000016.1"/>
</dbReference>
<dbReference type="EMBL" id="ASHR01000016">
    <property type="protein sequence ID" value="ERG64749.1"/>
    <property type="molecule type" value="Genomic_DNA"/>
</dbReference>